<name>A0ABT1MVX7_9GAMM</name>
<sequence length="260" mass="28786">MKTLIPLGLLLALFSSLGFANTMKKEEIKIISYNVEFGAKSTPEQMGEYLKAHNADIITFSEVPNRGWTERVGDIVGMKYAYVGEISSAHHRNKYKSILSRTPLSNSSEILLDAPGRWNPASAVRSETKINGNSVAIYSLHVAQSSGEGHTTQLINESLKNDPADFVLVAGDFNNNLGSHELNYVETAGYKATWQDLDIDFRTATSVVSREIENRHGIIDHIFYRNNGKMKAIDGGIMYTSIHTALSDHHAIWATLTVTE</sequence>
<gene>
    <name evidence="3" type="ORF">NHN17_00980</name>
</gene>
<feature type="domain" description="Endonuclease/exonuclease/phosphatase" evidence="2">
    <location>
        <begin position="31"/>
        <end position="249"/>
    </location>
</feature>
<reference evidence="3 4" key="1">
    <citation type="submission" date="2022-07" db="EMBL/GenBank/DDBJ databases">
        <title>Photobacterium pectinilyticum sp. nov., a marine bacterium isolated from surface seawater of Qingdao offshore.</title>
        <authorList>
            <person name="Wang X."/>
        </authorList>
    </citation>
    <scope>NUCLEOTIDE SEQUENCE [LARGE SCALE GENOMIC DNA]</scope>
    <source>
        <strain evidence="3 4">ZSDE20</strain>
    </source>
</reference>
<dbReference type="PANTHER" id="PTHR14859">
    <property type="entry name" value="CALCOFLUOR WHITE HYPERSENSITIVE PROTEIN PRECURSOR"/>
    <property type="match status" value="1"/>
</dbReference>
<evidence type="ECO:0000256" key="1">
    <source>
        <dbReference type="SAM" id="SignalP"/>
    </source>
</evidence>
<keyword evidence="3" id="KW-0378">Hydrolase</keyword>
<dbReference type="Pfam" id="PF03372">
    <property type="entry name" value="Exo_endo_phos"/>
    <property type="match status" value="1"/>
</dbReference>
<dbReference type="SUPFAM" id="SSF56219">
    <property type="entry name" value="DNase I-like"/>
    <property type="match status" value="1"/>
</dbReference>
<dbReference type="Proteomes" id="UP001524460">
    <property type="component" value="Unassembled WGS sequence"/>
</dbReference>
<dbReference type="InterPro" id="IPR036691">
    <property type="entry name" value="Endo/exonu/phosph_ase_sf"/>
</dbReference>
<organism evidence="3 4">
    <name type="scientific">Photobacterium pectinilyticum</name>
    <dbReference type="NCBI Taxonomy" id="2906793"/>
    <lineage>
        <taxon>Bacteria</taxon>
        <taxon>Pseudomonadati</taxon>
        <taxon>Pseudomonadota</taxon>
        <taxon>Gammaproteobacteria</taxon>
        <taxon>Vibrionales</taxon>
        <taxon>Vibrionaceae</taxon>
        <taxon>Photobacterium</taxon>
    </lineage>
</organism>
<feature type="chain" id="PRO_5046820732" evidence="1">
    <location>
        <begin position="21"/>
        <end position="260"/>
    </location>
</feature>
<keyword evidence="1" id="KW-0732">Signal</keyword>
<proteinExistence type="predicted"/>
<dbReference type="InterPro" id="IPR051916">
    <property type="entry name" value="GPI-anchor_lipid_remodeler"/>
</dbReference>
<dbReference type="RefSeq" id="WP_255040226.1">
    <property type="nucleotide sequence ID" value="NZ_JANEYT010000001.1"/>
</dbReference>
<dbReference type="PANTHER" id="PTHR14859:SF1">
    <property type="entry name" value="PGAP2-INTERACTING PROTEIN"/>
    <property type="match status" value="1"/>
</dbReference>
<evidence type="ECO:0000313" key="4">
    <source>
        <dbReference type="Proteomes" id="UP001524460"/>
    </source>
</evidence>
<evidence type="ECO:0000259" key="2">
    <source>
        <dbReference type="Pfam" id="PF03372"/>
    </source>
</evidence>
<keyword evidence="3" id="KW-0540">Nuclease</keyword>
<dbReference type="InterPro" id="IPR005135">
    <property type="entry name" value="Endo/exonuclease/phosphatase"/>
</dbReference>
<feature type="signal peptide" evidence="1">
    <location>
        <begin position="1"/>
        <end position="20"/>
    </location>
</feature>
<keyword evidence="3" id="KW-0255">Endonuclease</keyword>
<accession>A0ABT1MVX7</accession>
<dbReference type="EMBL" id="JANEYT010000001">
    <property type="protein sequence ID" value="MCQ1056638.1"/>
    <property type="molecule type" value="Genomic_DNA"/>
</dbReference>
<evidence type="ECO:0000313" key="3">
    <source>
        <dbReference type="EMBL" id="MCQ1056638.1"/>
    </source>
</evidence>
<protein>
    <submittedName>
        <fullName evidence="3">Endonuclease/exonuclease/phosphatase family protein</fullName>
    </submittedName>
</protein>
<dbReference type="GO" id="GO:0004519">
    <property type="term" value="F:endonuclease activity"/>
    <property type="evidence" value="ECO:0007669"/>
    <property type="project" value="UniProtKB-KW"/>
</dbReference>
<comment type="caution">
    <text evidence="3">The sequence shown here is derived from an EMBL/GenBank/DDBJ whole genome shotgun (WGS) entry which is preliminary data.</text>
</comment>
<dbReference type="Gene3D" id="3.60.10.10">
    <property type="entry name" value="Endonuclease/exonuclease/phosphatase"/>
    <property type="match status" value="1"/>
</dbReference>
<keyword evidence="4" id="KW-1185">Reference proteome</keyword>